<evidence type="ECO:0000313" key="2">
    <source>
        <dbReference type="Proteomes" id="UP000265798"/>
    </source>
</evidence>
<comment type="caution">
    <text evidence="1">The sequence shown here is derived from an EMBL/GenBank/DDBJ whole genome shotgun (WGS) entry which is preliminary data.</text>
</comment>
<gene>
    <name evidence="1" type="ORF">DLM75_11850</name>
</gene>
<dbReference type="Proteomes" id="UP000265798">
    <property type="component" value="Unassembled WGS sequence"/>
</dbReference>
<evidence type="ECO:0000313" key="1">
    <source>
        <dbReference type="EMBL" id="RHX89657.1"/>
    </source>
</evidence>
<sequence>MHKREKIQKNVCEKFGVLRYPRELYSSNLVVASTLGNLKPIYKNSTIKIELTQSKRIYRISYRLTQT</sequence>
<name>A0A396Z7S4_9LEPT</name>
<dbReference type="AlphaFoldDB" id="A0A396Z7S4"/>
<reference evidence="2" key="1">
    <citation type="submission" date="2018-05" db="EMBL/GenBank/DDBJ databases">
        <title>Leptospira yasudae sp. nov. and Leptospira stimsonii sp. nov., two pathogenic species of the genus Leptospira isolated from environmental sources.</title>
        <authorList>
            <person name="Casanovas-Massana A."/>
            <person name="Hamond C."/>
            <person name="Santos L.A."/>
            <person name="Hacker K.P."/>
            <person name="Balassiano I."/>
            <person name="Medeiros M.A."/>
            <person name="Reis M.G."/>
            <person name="Ko A.I."/>
            <person name="Wunder E.A."/>
        </authorList>
    </citation>
    <scope>NUCLEOTIDE SEQUENCE [LARGE SCALE GENOMIC DNA]</scope>
    <source>
        <strain evidence="2">Yale</strain>
    </source>
</reference>
<dbReference type="EMBL" id="QHCT01000003">
    <property type="protein sequence ID" value="RHX89657.1"/>
    <property type="molecule type" value="Genomic_DNA"/>
</dbReference>
<accession>A0A396Z7S4</accession>
<protein>
    <submittedName>
        <fullName evidence="1">Uncharacterized protein</fullName>
    </submittedName>
</protein>
<organism evidence="1 2">
    <name type="scientific">Leptospira stimsonii</name>
    <dbReference type="NCBI Taxonomy" id="2202203"/>
    <lineage>
        <taxon>Bacteria</taxon>
        <taxon>Pseudomonadati</taxon>
        <taxon>Spirochaetota</taxon>
        <taxon>Spirochaetia</taxon>
        <taxon>Leptospirales</taxon>
        <taxon>Leptospiraceae</taxon>
        <taxon>Leptospira</taxon>
    </lineage>
</organism>
<proteinExistence type="predicted"/>